<comment type="caution">
    <text evidence="1">The sequence shown here is derived from an EMBL/GenBank/DDBJ whole genome shotgun (WGS) entry which is preliminary data.</text>
</comment>
<dbReference type="AlphaFoldDB" id="A0AAV4X772"/>
<accession>A0AAV4X772</accession>
<sequence length="97" mass="11169">MTIHFVHEFKERFILARVSVLSYGTKCAQNHICFILVHAGVPRIMDETLPQTYVHVVLEVSSRHKTHSLGHIPDSSVMGRQWAAHSTKEPHYERLSH</sequence>
<proteinExistence type="predicted"/>
<dbReference type="EMBL" id="BPLR01017265">
    <property type="protein sequence ID" value="GIY89821.1"/>
    <property type="molecule type" value="Genomic_DNA"/>
</dbReference>
<organism evidence="1 2">
    <name type="scientific">Caerostris extrusa</name>
    <name type="common">Bark spider</name>
    <name type="synonym">Caerostris bankana</name>
    <dbReference type="NCBI Taxonomy" id="172846"/>
    <lineage>
        <taxon>Eukaryota</taxon>
        <taxon>Metazoa</taxon>
        <taxon>Ecdysozoa</taxon>
        <taxon>Arthropoda</taxon>
        <taxon>Chelicerata</taxon>
        <taxon>Arachnida</taxon>
        <taxon>Araneae</taxon>
        <taxon>Araneomorphae</taxon>
        <taxon>Entelegynae</taxon>
        <taxon>Araneoidea</taxon>
        <taxon>Araneidae</taxon>
        <taxon>Caerostris</taxon>
    </lineage>
</organism>
<gene>
    <name evidence="1" type="ORF">CEXT_154821</name>
</gene>
<dbReference type="Proteomes" id="UP001054945">
    <property type="component" value="Unassembled WGS sequence"/>
</dbReference>
<protein>
    <submittedName>
        <fullName evidence="1">Uncharacterized protein</fullName>
    </submittedName>
</protein>
<keyword evidence="2" id="KW-1185">Reference proteome</keyword>
<reference evidence="1 2" key="1">
    <citation type="submission" date="2021-06" db="EMBL/GenBank/DDBJ databases">
        <title>Caerostris extrusa draft genome.</title>
        <authorList>
            <person name="Kono N."/>
            <person name="Arakawa K."/>
        </authorList>
    </citation>
    <scope>NUCLEOTIDE SEQUENCE [LARGE SCALE GENOMIC DNA]</scope>
</reference>
<name>A0AAV4X772_CAEEX</name>
<evidence type="ECO:0000313" key="2">
    <source>
        <dbReference type="Proteomes" id="UP001054945"/>
    </source>
</evidence>
<evidence type="ECO:0000313" key="1">
    <source>
        <dbReference type="EMBL" id="GIY89821.1"/>
    </source>
</evidence>